<dbReference type="RefSeq" id="WP_231322738.1">
    <property type="nucleotide sequence ID" value="NZ_CP088156.1"/>
</dbReference>
<keyword evidence="2" id="KW-0503">Monooxygenase</keyword>
<accession>A0ABY3RCE4</accession>
<protein>
    <submittedName>
        <fullName evidence="2">Antibiotic biosynthesis monooxygenase</fullName>
    </submittedName>
</protein>
<dbReference type="SUPFAM" id="SSF54909">
    <property type="entry name" value="Dimeric alpha+beta barrel"/>
    <property type="match status" value="1"/>
</dbReference>
<keyword evidence="3" id="KW-1185">Reference proteome</keyword>
<reference evidence="2" key="1">
    <citation type="journal article" date="2024" name="Antonie Van Leeuwenhoek">
        <title>Bradyrhizobium ontarionense sp. nov., a novel bacterial symbiont isolated from Aeschynomene indica (Indian jointvetch), harbours photosynthesis, nitrogen fixation and nitrous oxide (N2O) reductase genes.</title>
        <authorList>
            <person name="Bromfield E.S.P."/>
            <person name="Cloutier S."/>
        </authorList>
    </citation>
    <scope>NUCLEOTIDE SEQUENCE</scope>
    <source>
        <strain evidence="2">A19</strain>
    </source>
</reference>
<name>A0ABY3RCE4_9BRAD</name>
<organism evidence="2 3">
    <name type="scientific">Bradyrhizobium ontarionense</name>
    <dbReference type="NCBI Taxonomy" id="2898149"/>
    <lineage>
        <taxon>Bacteria</taxon>
        <taxon>Pseudomonadati</taxon>
        <taxon>Pseudomonadota</taxon>
        <taxon>Alphaproteobacteria</taxon>
        <taxon>Hyphomicrobiales</taxon>
        <taxon>Nitrobacteraceae</taxon>
        <taxon>Bradyrhizobium</taxon>
    </lineage>
</organism>
<dbReference type="PANTHER" id="PTHR33336">
    <property type="entry name" value="QUINOL MONOOXYGENASE YGIN-RELATED"/>
    <property type="match status" value="1"/>
</dbReference>
<dbReference type="InterPro" id="IPR007138">
    <property type="entry name" value="ABM_dom"/>
</dbReference>
<evidence type="ECO:0000313" key="2">
    <source>
        <dbReference type="EMBL" id="UFZ05064.1"/>
    </source>
</evidence>
<dbReference type="Pfam" id="PF03992">
    <property type="entry name" value="ABM"/>
    <property type="match status" value="1"/>
</dbReference>
<dbReference type="PANTHER" id="PTHR33336:SF3">
    <property type="entry name" value="ABM DOMAIN-CONTAINING PROTEIN"/>
    <property type="match status" value="1"/>
</dbReference>
<sequence>MTTQLTLIARLTAKPEHSETLGESLRAMIAPTTREEGCLGYIVHRDNNDPNIWIVYETWVSHAALEFHFAQPYTASLLARASDILAKEAEMTYATAMNPRS</sequence>
<keyword evidence="2" id="KW-0560">Oxidoreductase</keyword>
<evidence type="ECO:0000313" key="3">
    <source>
        <dbReference type="Proteomes" id="UP001431010"/>
    </source>
</evidence>
<feature type="domain" description="ABM" evidence="1">
    <location>
        <begin position="5"/>
        <end position="93"/>
    </location>
</feature>
<dbReference type="InterPro" id="IPR050744">
    <property type="entry name" value="AI-2_Isomerase_LsrG"/>
</dbReference>
<proteinExistence type="predicted"/>
<dbReference type="GO" id="GO:0004497">
    <property type="term" value="F:monooxygenase activity"/>
    <property type="evidence" value="ECO:0007669"/>
    <property type="project" value="UniProtKB-KW"/>
</dbReference>
<evidence type="ECO:0000259" key="1">
    <source>
        <dbReference type="PROSITE" id="PS51725"/>
    </source>
</evidence>
<dbReference type="Proteomes" id="UP001431010">
    <property type="component" value="Chromosome"/>
</dbReference>
<dbReference type="EMBL" id="CP088156">
    <property type="protein sequence ID" value="UFZ05064.1"/>
    <property type="molecule type" value="Genomic_DNA"/>
</dbReference>
<dbReference type="Gene3D" id="3.30.70.100">
    <property type="match status" value="1"/>
</dbReference>
<dbReference type="PROSITE" id="PS51725">
    <property type="entry name" value="ABM"/>
    <property type="match status" value="1"/>
</dbReference>
<dbReference type="InterPro" id="IPR011008">
    <property type="entry name" value="Dimeric_a/b-barrel"/>
</dbReference>
<gene>
    <name evidence="2" type="ORF">LQG66_01715</name>
</gene>